<feature type="region of interest" description="Disordered" evidence="1">
    <location>
        <begin position="162"/>
        <end position="183"/>
    </location>
</feature>
<dbReference type="EMBL" id="CAJQZP010001576">
    <property type="protein sequence ID" value="CAG5055041.1"/>
    <property type="molecule type" value="Genomic_DNA"/>
</dbReference>
<accession>A0A8S3Y907</accession>
<name>A0A8S3Y907_PARAO</name>
<proteinExistence type="predicted"/>
<feature type="region of interest" description="Disordered" evidence="1">
    <location>
        <begin position="96"/>
        <end position="116"/>
    </location>
</feature>
<dbReference type="Proteomes" id="UP000691718">
    <property type="component" value="Unassembled WGS sequence"/>
</dbReference>
<keyword evidence="3" id="KW-1185">Reference proteome</keyword>
<comment type="caution">
    <text evidence="2">The sequence shown here is derived from an EMBL/GenBank/DDBJ whole genome shotgun (WGS) entry which is preliminary data.</text>
</comment>
<dbReference type="OrthoDB" id="6929942at2759"/>
<evidence type="ECO:0000256" key="1">
    <source>
        <dbReference type="SAM" id="MobiDB-lite"/>
    </source>
</evidence>
<feature type="region of interest" description="Disordered" evidence="1">
    <location>
        <begin position="1"/>
        <end position="20"/>
    </location>
</feature>
<organism evidence="2 3">
    <name type="scientific">Parnassius apollo</name>
    <name type="common">Apollo butterfly</name>
    <name type="synonym">Papilio apollo</name>
    <dbReference type="NCBI Taxonomy" id="110799"/>
    <lineage>
        <taxon>Eukaryota</taxon>
        <taxon>Metazoa</taxon>
        <taxon>Ecdysozoa</taxon>
        <taxon>Arthropoda</taxon>
        <taxon>Hexapoda</taxon>
        <taxon>Insecta</taxon>
        <taxon>Pterygota</taxon>
        <taxon>Neoptera</taxon>
        <taxon>Endopterygota</taxon>
        <taxon>Lepidoptera</taxon>
        <taxon>Glossata</taxon>
        <taxon>Ditrysia</taxon>
        <taxon>Papilionoidea</taxon>
        <taxon>Papilionidae</taxon>
        <taxon>Parnassiinae</taxon>
        <taxon>Parnassini</taxon>
        <taxon>Parnassius</taxon>
        <taxon>Parnassius</taxon>
    </lineage>
</organism>
<evidence type="ECO:0000313" key="2">
    <source>
        <dbReference type="EMBL" id="CAG5055041.1"/>
    </source>
</evidence>
<evidence type="ECO:0000313" key="3">
    <source>
        <dbReference type="Proteomes" id="UP000691718"/>
    </source>
</evidence>
<protein>
    <submittedName>
        <fullName evidence="2">(apollo) hypothetical protein</fullName>
    </submittedName>
</protein>
<sequence>MVKPKKKAKAQEKLAKDRLRKKEKYAEIKKDHEKYRLEKEKERKNYLFKKEKKKVLSIAEMIDKQKREQRRRLRKNSRKYLNKLQEQMKIERVLLENSPPTSENEEIANIADPDPLMEIEKTPKTVNSKATQSIQVNSSATRKLRYRSMKVISNLKKEINKLKRDKDMLRKKNKKEREMQSKK</sequence>
<reference evidence="2" key="1">
    <citation type="submission" date="2021-04" db="EMBL/GenBank/DDBJ databases">
        <authorList>
            <person name="Tunstrom K."/>
        </authorList>
    </citation>
    <scope>NUCLEOTIDE SEQUENCE</scope>
</reference>
<gene>
    <name evidence="2" type="ORF">PAPOLLO_LOCUS26138</name>
</gene>
<dbReference type="AlphaFoldDB" id="A0A8S3Y907"/>